<keyword evidence="1" id="KW-1185">Reference proteome</keyword>
<sequence>MASPMSNQFTKTAGIRRQHHLASILI</sequence>
<proteinExistence type="predicted"/>
<reference evidence="1" key="1">
    <citation type="journal article" date="2013" name="Genetics">
        <title>The draft genome and transcriptome of Panagrellus redivivus are shaped by the harsh demands of a free-living lifestyle.</title>
        <authorList>
            <person name="Srinivasan J."/>
            <person name="Dillman A.R."/>
            <person name="Macchietto M.G."/>
            <person name="Heikkinen L."/>
            <person name="Lakso M."/>
            <person name="Fracchia K.M."/>
            <person name="Antoshechkin I."/>
            <person name="Mortazavi A."/>
            <person name="Wong G."/>
            <person name="Sternberg P.W."/>
        </authorList>
    </citation>
    <scope>NUCLEOTIDE SEQUENCE [LARGE SCALE GENOMIC DNA]</scope>
    <source>
        <strain evidence="1">MT8872</strain>
    </source>
</reference>
<accession>A0A7E4UUL5</accession>
<protein>
    <submittedName>
        <fullName evidence="2">Transposase</fullName>
    </submittedName>
</protein>
<evidence type="ECO:0000313" key="2">
    <source>
        <dbReference type="WBParaSite" id="Pan_g12577.t1"/>
    </source>
</evidence>
<dbReference type="WBParaSite" id="Pan_g12577.t1">
    <property type="protein sequence ID" value="Pan_g12577.t1"/>
    <property type="gene ID" value="Pan_g12577"/>
</dbReference>
<dbReference type="Proteomes" id="UP000492821">
    <property type="component" value="Unassembled WGS sequence"/>
</dbReference>
<reference evidence="2" key="2">
    <citation type="submission" date="2020-10" db="UniProtKB">
        <authorList>
            <consortium name="WormBaseParasite"/>
        </authorList>
    </citation>
    <scope>IDENTIFICATION</scope>
</reference>
<name>A0A7E4UUL5_PANRE</name>
<dbReference type="AlphaFoldDB" id="A0A7E4UUL5"/>
<evidence type="ECO:0000313" key="1">
    <source>
        <dbReference type="Proteomes" id="UP000492821"/>
    </source>
</evidence>
<organism evidence="1 2">
    <name type="scientific">Panagrellus redivivus</name>
    <name type="common">Microworm</name>
    <dbReference type="NCBI Taxonomy" id="6233"/>
    <lineage>
        <taxon>Eukaryota</taxon>
        <taxon>Metazoa</taxon>
        <taxon>Ecdysozoa</taxon>
        <taxon>Nematoda</taxon>
        <taxon>Chromadorea</taxon>
        <taxon>Rhabditida</taxon>
        <taxon>Tylenchina</taxon>
        <taxon>Panagrolaimomorpha</taxon>
        <taxon>Panagrolaimoidea</taxon>
        <taxon>Panagrolaimidae</taxon>
        <taxon>Panagrellus</taxon>
    </lineage>
</organism>